<evidence type="ECO:0000256" key="4">
    <source>
        <dbReference type="SAM" id="MobiDB-lite"/>
    </source>
</evidence>
<accession>W9QXG9</accession>
<feature type="region of interest" description="Disordered" evidence="4">
    <location>
        <begin position="518"/>
        <end position="538"/>
    </location>
</feature>
<dbReference type="Pfam" id="PF05701">
    <property type="entry name" value="WEMBL"/>
    <property type="match status" value="2"/>
</dbReference>
<sequence length="601" mass="67777">MAQPALNSPSEAVPGTPGIREIRSDAGADRLLHFSVCSGQCHGPGECPSPIRPGIRKVNMRAEIDTSPPFGSVMEAVTRFGGHGSWVPMYKFGDNYHENEEFDIKKVEEQAAELEKDLIVKELETLDVLEELTTTKKIVEDLKRQLQTGALKCMAVPQDHSNSDEHQHNISTPHIKEMNNNNNNKDYKNLANMGNSSPCPISSPDMILMELKRAKMNLGKTINDLGVIQTSVDTLTKKMKKEKELIEKTRERLTSTKFAGVLPVLEDPDHQQDHHIVENSRFFEHSKSDSREDQSFVKMDHNHVAATKSEVLSSRAVLPACVKTAEMRWVAAKKMGEAAKAAEAVALAEIKALTTRENPSEFLLSEPDKMSFNFRVQSPLNYRGQDASNWSRKKLADAMLHVDEAHSSKNSVMRKLKEATEEVKFSKVALEEALNRVEIANRKQLAVEEALNRWIPEHDRKRMQSAYNSPRINIFHPADHDHHKDSPLSDEHSQVLVDNNVPKPVLKTTVSMRDVLSKKQVGSEDYGRRRDQSGHNETHKVALSEMLQALREDLTFPSKAEKDGSDNQKQYLSQRKKFGFIQISLPLTKPSKKKMHTLNPM</sequence>
<proteinExistence type="inferred from homology"/>
<name>W9QXG9_9ROSA</name>
<keyword evidence="6" id="KW-1185">Reference proteome</keyword>
<gene>
    <name evidence="5" type="ORF">L484_012306</name>
</gene>
<dbReference type="OrthoDB" id="649232at2759"/>
<dbReference type="GO" id="GO:0009903">
    <property type="term" value="P:chloroplast avoidance movement"/>
    <property type="evidence" value="ECO:0007669"/>
    <property type="project" value="TreeGrafter"/>
</dbReference>
<evidence type="ECO:0000256" key="3">
    <source>
        <dbReference type="SAM" id="Coils"/>
    </source>
</evidence>
<comment type="similarity">
    <text evidence="1">Belongs to the WEB family.</text>
</comment>
<feature type="region of interest" description="Disordered" evidence="4">
    <location>
        <begin position="1"/>
        <end position="21"/>
    </location>
</feature>
<dbReference type="Proteomes" id="UP000030645">
    <property type="component" value="Unassembled WGS sequence"/>
</dbReference>
<dbReference type="PANTHER" id="PTHR32054">
    <property type="entry name" value="HEAVY CHAIN, PUTATIVE, EXPRESSED-RELATED-RELATED"/>
    <property type="match status" value="1"/>
</dbReference>
<dbReference type="eggNOG" id="ENOG502RR51">
    <property type="taxonomic scope" value="Eukaryota"/>
</dbReference>
<protein>
    <recommendedName>
        <fullName evidence="7">WEB family protein</fullName>
    </recommendedName>
</protein>
<evidence type="ECO:0000256" key="1">
    <source>
        <dbReference type="ARBA" id="ARBA00005485"/>
    </source>
</evidence>
<keyword evidence="2 3" id="KW-0175">Coiled coil</keyword>
<evidence type="ECO:0008006" key="7">
    <source>
        <dbReference type="Google" id="ProtNLM"/>
    </source>
</evidence>
<feature type="coiled-coil region" evidence="3">
    <location>
        <begin position="97"/>
        <end position="124"/>
    </location>
</feature>
<feature type="coiled-coil region" evidence="3">
    <location>
        <begin position="402"/>
        <end position="450"/>
    </location>
</feature>
<dbReference type="PANTHER" id="PTHR32054:SF48">
    <property type="entry name" value="WEB FAMILY PROTEIN"/>
    <property type="match status" value="1"/>
</dbReference>
<dbReference type="KEGG" id="mnt:21395529"/>
<dbReference type="GO" id="GO:0005829">
    <property type="term" value="C:cytosol"/>
    <property type="evidence" value="ECO:0007669"/>
    <property type="project" value="TreeGrafter"/>
</dbReference>
<evidence type="ECO:0000256" key="2">
    <source>
        <dbReference type="ARBA" id="ARBA00023054"/>
    </source>
</evidence>
<organism evidence="5 6">
    <name type="scientific">Morus notabilis</name>
    <dbReference type="NCBI Taxonomy" id="981085"/>
    <lineage>
        <taxon>Eukaryota</taxon>
        <taxon>Viridiplantae</taxon>
        <taxon>Streptophyta</taxon>
        <taxon>Embryophyta</taxon>
        <taxon>Tracheophyta</taxon>
        <taxon>Spermatophyta</taxon>
        <taxon>Magnoliopsida</taxon>
        <taxon>eudicotyledons</taxon>
        <taxon>Gunneridae</taxon>
        <taxon>Pentapetalae</taxon>
        <taxon>rosids</taxon>
        <taxon>fabids</taxon>
        <taxon>Rosales</taxon>
        <taxon>Moraceae</taxon>
        <taxon>Moreae</taxon>
        <taxon>Morus</taxon>
    </lineage>
</organism>
<evidence type="ECO:0000313" key="5">
    <source>
        <dbReference type="EMBL" id="EXB25879.1"/>
    </source>
</evidence>
<dbReference type="EMBL" id="KE343368">
    <property type="protein sequence ID" value="EXB25879.1"/>
    <property type="molecule type" value="Genomic_DNA"/>
</dbReference>
<reference evidence="6" key="1">
    <citation type="submission" date="2013-01" db="EMBL/GenBank/DDBJ databases">
        <title>Draft Genome Sequence of a Mulberry Tree, Morus notabilis C.K. Schneid.</title>
        <authorList>
            <person name="He N."/>
            <person name="Zhao S."/>
        </authorList>
    </citation>
    <scope>NUCLEOTIDE SEQUENCE</scope>
</reference>
<feature type="compositionally biased region" description="Polar residues" evidence="4">
    <location>
        <begin position="1"/>
        <end position="10"/>
    </location>
</feature>
<dbReference type="GO" id="GO:0009904">
    <property type="term" value="P:chloroplast accumulation movement"/>
    <property type="evidence" value="ECO:0007669"/>
    <property type="project" value="TreeGrafter"/>
</dbReference>
<dbReference type="InterPro" id="IPR008545">
    <property type="entry name" value="Web"/>
</dbReference>
<evidence type="ECO:0000313" key="6">
    <source>
        <dbReference type="Proteomes" id="UP000030645"/>
    </source>
</evidence>
<dbReference type="STRING" id="981085.W9QXG9"/>
<dbReference type="AlphaFoldDB" id="W9QXG9"/>